<name>A0ACC0HED2_9ERIC</name>
<dbReference type="Proteomes" id="UP001060215">
    <property type="component" value="Chromosome 5"/>
</dbReference>
<comment type="caution">
    <text evidence="1">The sequence shown here is derived from an EMBL/GenBank/DDBJ whole genome shotgun (WGS) entry which is preliminary data.</text>
</comment>
<dbReference type="EMBL" id="CM045762">
    <property type="protein sequence ID" value="KAI8011344.1"/>
    <property type="molecule type" value="Genomic_DNA"/>
</dbReference>
<evidence type="ECO:0000313" key="1">
    <source>
        <dbReference type="EMBL" id="KAI8011344.1"/>
    </source>
</evidence>
<protein>
    <submittedName>
        <fullName evidence="1">Uncharacterized protein</fullName>
    </submittedName>
</protein>
<sequence length="121" mass="13621">MVRSLHFSRRIFSGIVNVYNREEFLGGKRKPIKTIENLTTSVGFMKFNNDAQILAISSSMKKNSLKLIHIPSFTVFSNWPPPNRTLHYSCCLDFGPGGGLMAMGNAAGKVLLYKLHHYHHA</sequence>
<proteinExistence type="predicted"/>
<keyword evidence="2" id="KW-1185">Reference proteome</keyword>
<reference evidence="1 2" key="1">
    <citation type="journal article" date="2022" name="Plant J.">
        <title>Chromosome-level genome of Camellia lanceoleosa provides a valuable resource for understanding genome evolution and self-incompatibility.</title>
        <authorList>
            <person name="Gong W."/>
            <person name="Xiao S."/>
            <person name="Wang L."/>
            <person name="Liao Z."/>
            <person name="Chang Y."/>
            <person name="Mo W."/>
            <person name="Hu G."/>
            <person name="Li W."/>
            <person name="Zhao G."/>
            <person name="Zhu H."/>
            <person name="Hu X."/>
            <person name="Ji K."/>
            <person name="Xiang X."/>
            <person name="Song Q."/>
            <person name="Yuan D."/>
            <person name="Jin S."/>
            <person name="Zhang L."/>
        </authorList>
    </citation>
    <scope>NUCLEOTIDE SEQUENCE [LARGE SCALE GENOMIC DNA]</scope>
    <source>
        <strain evidence="1">SQ_2022a</strain>
    </source>
</reference>
<gene>
    <name evidence="1" type="ORF">LOK49_LG06G00340</name>
</gene>
<organism evidence="1 2">
    <name type="scientific">Camellia lanceoleosa</name>
    <dbReference type="NCBI Taxonomy" id="1840588"/>
    <lineage>
        <taxon>Eukaryota</taxon>
        <taxon>Viridiplantae</taxon>
        <taxon>Streptophyta</taxon>
        <taxon>Embryophyta</taxon>
        <taxon>Tracheophyta</taxon>
        <taxon>Spermatophyta</taxon>
        <taxon>Magnoliopsida</taxon>
        <taxon>eudicotyledons</taxon>
        <taxon>Gunneridae</taxon>
        <taxon>Pentapetalae</taxon>
        <taxon>asterids</taxon>
        <taxon>Ericales</taxon>
        <taxon>Theaceae</taxon>
        <taxon>Camellia</taxon>
    </lineage>
</organism>
<accession>A0ACC0HED2</accession>
<evidence type="ECO:0000313" key="2">
    <source>
        <dbReference type="Proteomes" id="UP001060215"/>
    </source>
</evidence>